<feature type="domain" description="IPTL-CTERM protein sorting" evidence="2">
    <location>
        <begin position="33"/>
        <end position="59"/>
    </location>
</feature>
<dbReference type="PATRIC" id="fig|573060.9.peg.1469"/>
<sequence length="61" mass="6223">MTDGDWWGDDCFGAGDGTIDDSVVAVPLASTATAVPALSGWGLALLGFLASRGWRAASRPL</sequence>
<protein>
    <recommendedName>
        <fullName evidence="2">IPTL-CTERM protein sorting domain-containing protein</fullName>
    </recommendedName>
</protein>
<keyword evidence="1" id="KW-0812">Transmembrane</keyword>
<proteinExistence type="predicted"/>
<keyword evidence="1" id="KW-0472">Membrane</keyword>
<keyword evidence="4" id="KW-1185">Reference proteome</keyword>
<keyword evidence="1" id="KW-1133">Transmembrane helix</keyword>
<name>C5T9E9_ACIDE</name>
<dbReference type="RefSeq" id="WP_005799189.1">
    <property type="nucleotide sequence ID" value="NZ_ACQT01000189.1"/>
</dbReference>
<evidence type="ECO:0000313" key="3">
    <source>
        <dbReference type="EMBL" id="EER58902.1"/>
    </source>
</evidence>
<dbReference type="Pfam" id="PF18203">
    <property type="entry name" value="IPTL-CTERM"/>
    <property type="match status" value="1"/>
</dbReference>
<dbReference type="Proteomes" id="UP000003856">
    <property type="component" value="Unassembled WGS sequence"/>
</dbReference>
<dbReference type="EMBL" id="ACQT01000189">
    <property type="protein sequence ID" value="EER58902.1"/>
    <property type="molecule type" value="Genomic_DNA"/>
</dbReference>
<organism evidence="3 4">
    <name type="scientific">Acidovorax delafieldii 2AN</name>
    <dbReference type="NCBI Taxonomy" id="573060"/>
    <lineage>
        <taxon>Bacteria</taxon>
        <taxon>Pseudomonadati</taxon>
        <taxon>Pseudomonadota</taxon>
        <taxon>Betaproteobacteria</taxon>
        <taxon>Burkholderiales</taxon>
        <taxon>Comamonadaceae</taxon>
        <taxon>Acidovorax</taxon>
    </lineage>
</organism>
<evidence type="ECO:0000313" key="4">
    <source>
        <dbReference type="Proteomes" id="UP000003856"/>
    </source>
</evidence>
<comment type="caution">
    <text evidence="3">The sequence shown here is derived from an EMBL/GenBank/DDBJ whole genome shotgun (WGS) entry which is preliminary data.</text>
</comment>
<dbReference type="AlphaFoldDB" id="C5T9E9"/>
<dbReference type="InterPro" id="IPR026442">
    <property type="entry name" value="IPTL_CTERM"/>
</dbReference>
<feature type="transmembrane region" description="Helical" evidence="1">
    <location>
        <begin position="28"/>
        <end position="50"/>
    </location>
</feature>
<evidence type="ECO:0000259" key="2">
    <source>
        <dbReference type="Pfam" id="PF18203"/>
    </source>
</evidence>
<reference evidence="3 4" key="1">
    <citation type="submission" date="2009-05" db="EMBL/GenBank/DDBJ databases">
        <title>The draft genome of Acidovorax delafieldii 2AN.</title>
        <authorList>
            <consortium name="US DOE Joint Genome Institute (JGI-PGF)"/>
            <person name="Lucas S."/>
            <person name="Copeland A."/>
            <person name="Lapidus A."/>
            <person name="Glavina del Rio T."/>
            <person name="Tice H."/>
            <person name="Bruce D."/>
            <person name="Goodwin L."/>
            <person name="Pitluck S."/>
            <person name="Larimer F."/>
            <person name="Land M.L."/>
            <person name="Hauser L."/>
            <person name="Shelobolina E.S."/>
            <person name="Picardal F."/>
            <person name="Roden E."/>
            <person name="Emerson D."/>
        </authorList>
    </citation>
    <scope>NUCLEOTIDE SEQUENCE [LARGE SCALE GENOMIC DNA]</scope>
    <source>
        <strain evidence="3 4">2AN</strain>
    </source>
</reference>
<accession>C5T9E9</accession>
<gene>
    <name evidence="3" type="ORF">AcdelDRAFT_3529</name>
</gene>
<evidence type="ECO:0000256" key="1">
    <source>
        <dbReference type="SAM" id="Phobius"/>
    </source>
</evidence>